<dbReference type="Proteomes" id="UP001058974">
    <property type="component" value="Chromosome 3"/>
</dbReference>
<accession>A0A9D4XZI7</accession>
<sequence length="117" mass="13271">MAKQLGNIIGHFEKMDLEEAYTMGKFMRIKVKLKNCEDLGDSGVKGFNEIKENNLFFGPWLRASPLPRNPKGLEKEQCSGSFSRNIFKSSNLSKGSDGGKDKEVGKERKNQGRKEWE</sequence>
<keyword evidence="3" id="KW-1185">Reference proteome</keyword>
<dbReference type="EMBL" id="JAMSHJ010000003">
    <property type="protein sequence ID" value="KAI5429213.1"/>
    <property type="molecule type" value="Genomic_DNA"/>
</dbReference>
<evidence type="ECO:0000313" key="2">
    <source>
        <dbReference type="EMBL" id="KAI5429213.1"/>
    </source>
</evidence>
<feature type="region of interest" description="Disordered" evidence="1">
    <location>
        <begin position="68"/>
        <end position="117"/>
    </location>
</feature>
<reference evidence="2 3" key="1">
    <citation type="journal article" date="2022" name="Nat. Genet.">
        <title>Improved pea reference genome and pan-genome highlight genomic features and evolutionary characteristics.</title>
        <authorList>
            <person name="Yang T."/>
            <person name="Liu R."/>
            <person name="Luo Y."/>
            <person name="Hu S."/>
            <person name="Wang D."/>
            <person name="Wang C."/>
            <person name="Pandey M.K."/>
            <person name="Ge S."/>
            <person name="Xu Q."/>
            <person name="Li N."/>
            <person name="Li G."/>
            <person name="Huang Y."/>
            <person name="Saxena R.K."/>
            <person name="Ji Y."/>
            <person name="Li M."/>
            <person name="Yan X."/>
            <person name="He Y."/>
            <person name="Liu Y."/>
            <person name="Wang X."/>
            <person name="Xiang C."/>
            <person name="Varshney R.K."/>
            <person name="Ding H."/>
            <person name="Gao S."/>
            <person name="Zong X."/>
        </authorList>
    </citation>
    <scope>NUCLEOTIDE SEQUENCE [LARGE SCALE GENOMIC DNA]</scope>
    <source>
        <strain evidence="2 3">cv. Zhongwan 6</strain>
    </source>
</reference>
<dbReference type="AlphaFoldDB" id="A0A9D4XZI7"/>
<comment type="caution">
    <text evidence="2">The sequence shown here is derived from an EMBL/GenBank/DDBJ whole genome shotgun (WGS) entry which is preliminary data.</text>
</comment>
<gene>
    <name evidence="2" type="ORF">KIW84_033995</name>
</gene>
<feature type="compositionally biased region" description="Polar residues" evidence="1">
    <location>
        <begin position="78"/>
        <end position="94"/>
    </location>
</feature>
<protein>
    <submittedName>
        <fullName evidence="2">Uncharacterized protein</fullName>
    </submittedName>
</protein>
<organism evidence="2 3">
    <name type="scientific">Pisum sativum</name>
    <name type="common">Garden pea</name>
    <name type="synonym">Lathyrus oleraceus</name>
    <dbReference type="NCBI Taxonomy" id="3888"/>
    <lineage>
        <taxon>Eukaryota</taxon>
        <taxon>Viridiplantae</taxon>
        <taxon>Streptophyta</taxon>
        <taxon>Embryophyta</taxon>
        <taxon>Tracheophyta</taxon>
        <taxon>Spermatophyta</taxon>
        <taxon>Magnoliopsida</taxon>
        <taxon>eudicotyledons</taxon>
        <taxon>Gunneridae</taxon>
        <taxon>Pentapetalae</taxon>
        <taxon>rosids</taxon>
        <taxon>fabids</taxon>
        <taxon>Fabales</taxon>
        <taxon>Fabaceae</taxon>
        <taxon>Papilionoideae</taxon>
        <taxon>50 kb inversion clade</taxon>
        <taxon>NPAAA clade</taxon>
        <taxon>Hologalegina</taxon>
        <taxon>IRL clade</taxon>
        <taxon>Fabeae</taxon>
        <taxon>Lathyrus</taxon>
    </lineage>
</organism>
<dbReference type="Gramene" id="Psat03G0399500-T1">
    <property type="protein sequence ID" value="KAI5429213.1"/>
    <property type="gene ID" value="KIW84_033995"/>
</dbReference>
<feature type="compositionally biased region" description="Basic and acidic residues" evidence="1">
    <location>
        <begin position="97"/>
        <end position="117"/>
    </location>
</feature>
<evidence type="ECO:0000256" key="1">
    <source>
        <dbReference type="SAM" id="MobiDB-lite"/>
    </source>
</evidence>
<evidence type="ECO:0000313" key="3">
    <source>
        <dbReference type="Proteomes" id="UP001058974"/>
    </source>
</evidence>
<name>A0A9D4XZI7_PEA</name>
<proteinExistence type="predicted"/>